<name>A0A061S0V3_9CHLO</name>
<feature type="compositionally biased region" description="Pro residues" evidence="1">
    <location>
        <begin position="353"/>
        <end position="366"/>
    </location>
</feature>
<organism evidence="2">
    <name type="scientific">Tetraselmis sp. GSL018</name>
    <dbReference type="NCBI Taxonomy" id="582737"/>
    <lineage>
        <taxon>Eukaryota</taxon>
        <taxon>Viridiplantae</taxon>
        <taxon>Chlorophyta</taxon>
        <taxon>core chlorophytes</taxon>
        <taxon>Chlorodendrophyceae</taxon>
        <taxon>Chlorodendrales</taxon>
        <taxon>Chlorodendraceae</taxon>
        <taxon>Tetraselmis</taxon>
    </lineage>
</organism>
<feature type="region of interest" description="Disordered" evidence="1">
    <location>
        <begin position="119"/>
        <end position="203"/>
    </location>
</feature>
<reference evidence="2" key="1">
    <citation type="submission" date="2014-05" db="EMBL/GenBank/DDBJ databases">
        <title>The transcriptome of the halophilic microalga Tetraselmis sp. GSL018 isolated from the Great Salt Lake, Utah.</title>
        <authorList>
            <person name="Jinkerson R.E."/>
            <person name="D'Adamo S."/>
            <person name="Posewitz M.C."/>
        </authorList>
    </citation>
    <scope>NUCLEOTIDE SEQUENCE</scope>
    <source>
        <strain evidence="2">GSL018</strain>
    </source>
</reference>
<feature type="compositionally biased region" description="Polar residues" evidence="1">
    <location>
        <begin position="134"/>
        <end position="148"/>
    </location>
</feature>
<gene>
    <name evidence="2" type="ORF">TSPGSL018_16585</name>
</gene>
<proteinExistence type="predicted"/>
<accession>A0A061S0V3</accession>
<dbReference type="AlphaFoldDB" id="A0A061S0V3"/>
<sequence length="375" mass="41107">MTSKKKPPNCKRFHSHKSFPPEEVLDMYKKLKSVVKEGTKAKKKARKEGKVKRIHISREIEHLVRQVFLKKRGISFRTDTGSCEQSPDSKCDLNPSWNVHSWFDAAKLALSFLKGEYDRASKQNNQKQNRDTNSDGGNQGANTVSSKSKSAKEGVQPRQQPAEPVQQPPRPSNCHKRWHEEAASEGTPAPPPKTPRPAEAVPEAHAVPAQDFSLAAFAPHRQPQFSCLLYPQTIVQLPGLPPLFDAVASAGQPIVAIKALSTLGAARLVEYILWCVHGGSDIHVPANYNAGQRLITEGLTGEDLHHCRSEEDLRGVINGPPARRQSIIDALGRLREQGGVPAQKLTEWARVPPTQPLPPDAPPAPCTPLGLGHPA</sequence>
<feature type="region of interest" description="Disordered" evidence="1">
    <location>
        <begin position="351"/>
        <end position="375"/>
    </location>
</feature>
<evidence type="ECO:0000256" key="1">
    <source>
        <dbReference type="SAM" id="MobiDB-lite"/>
    </source>
</evidence>
<evidence type="ECO:0000313" key="2">
    <source>
        <dbReference type="EMBL" id="JAC77878.1"/>
    </source>
</evidence>
<dbReference type="EMBL" id="GBEZ01007596">
    <property type="protein sequence ID" value="JAC77878.1"/>
    <property type="molecule type" value="Transcribed_RNA"/>
</dbReference>
<protein>
    <submittedName>
        <fullName evidence="2">Uncharacterized protein</fullName>
    </submittedName>
</protein>